<evidence type="ECO:0000256" key="3">
    <source>
        <dbReference type="ARBA" id="ARBA00022777"/>
    </source>
</evidence>
<keyword evidence="4" id="KW-0067">ATP-binding</keyword>
<proteinExistence type="inferred from homology"/>
<dbReference type="EMBL" id="DTGT01000264">
    <property type="protein sequence ID" value="HGH61313.1"/>
    <property type="molecule type" value="Genomic_DNA"/>
</dbReference>
<dbReference type="PANTHER" id="PTHR32463:SF0">
    <property type="entry name" value="L-FUCOSE KINASE"/>
    <property type="match status" value="1"/>
</dbReference>
<comment type="similarity">
    <text evidence="5">Belongs to the GHMP kinase family.</text>
</comment>
<evidence type="ECO:0000313" key="8">
    <source>
        <dbReference type="EMBL" id="HGH61313.1"/>
    </source>
</evidence>
<feature type="domain" description="GHMP kinase N-terminal" evidence="6">
    <location>
        <begin position="81"/>
        <end position="157"/>
    </location>
</feature>
<dbReference type="GO" id="GO:0005524">
    <property type="term" value="F:ATP binding"/>
    <property type="evidence" value="ECO:0007669"/>
    <property type="project" value="UniProtKB-KW"/>
</dbReference>
<accession>A0A7C4EVI1</accession>
<dbReference type="InterPro" id="IPR020568">
    <property type="entry name" value="Ribosomal_Su5_D2-typ_SF"/>
</dbReference>
<keyword evidence="2" id="KW-0547">Nucleotide-binding</keyword>
<comment type="caution">
    <text evidence="8">The sequence shown here is derived from an EMBL/GenBank/DDBJ whole genome shotgun (WGS) entry which is preliminary data.</text>
</comment>
<dbReference type="SUPFAM" id="SSF55060">
    <property type="entry name" value="GHMP Kinase, C-terminal domain"/>
    <property type="match status" value="1"/>
</dbReference>
<dbReference type="InterPro" id="IPR036554">
    <property type="entry name" value="GHMP_kinase_C_sf"/>
</dbReference>
<dbReference type="SUPFAM" id="SSF54211">
    <property type="entry name" value="Ribosomal protein S5 domain 2-like"/>
    <property type="match status" value="1"/>
</dbReference>
<dbReference type="Pfam" id="PF00288">
    <property type="entry name" value="GHMP_kinases_N"/>
    <property type="match status" value="1"/>
</dbReference>
<dbReference type="InterPro" id="IPR052203">
    <property type="entry name" value="GHMP_Kinase-Related"/>
</dbReference>
<dbReference type="PANTHER" id="PTHR32463">
    <property type="entry name" value="L-FUCOSE KINASE"/>
    <property type="match status" value="1"/>
</dbReference>
<dbReference type="PROSITE" id="PS00627">
    <property type="entry name" value="GHMP_KINASES_ATP"/>
    <property type="match status" value="1"/>
</dbReference>
<organism evidence="8">
    <name type="scientific">Desulfomonile tiedjei</name>
    <dbReference type="NCBI Taxonomy" id="2358"/>
    <lineage>
        <taxon>Bacteria</taxon>
        <taxon>Pseudomonadati</taxon>
        <taxon>Thermodesulfobacteriota</taxon>
        <taxon>Desulfomonilia</taxon>
        <taxon>Desulfomonilales</taxon>
        <taxon>Desulfomonilaceae</taxon>
        <taxon>Desulfomonile</taxon>
    </lineage>
</organism>
<dbReference type="Pfam" id="PF08544">
    <property type="entry name" value="GHMP_kinases_C"/>
    <property type="match status" value="1"/>
</dbReference>
<keyword evidence="3 8" id="KW-0418">Kinase</keyword>
<dbReference type="Gene3D" id="3.30.230.120">
    <property type="match status" value="1"/>
</dbReference>
<dbReference type="GO" id="GO:0050201">
    <property type="term" value="F:fucokinase activity"/>
    <property type="evidence" value="ECO:0007669"/>
    <property type="project" value="TreeGrafter"/>
</dbReference>
<dbReference type="InterPro" id="IPR014606">
    <property type="entry name" value="Heptose_7-P_kinase"/>
</dbReference>
<evidence type="ECO:0000259" key="6">
    <source>
        <dbReference type="Pfam" id="PF00288"/>
    </source>
</evidence>
<protein>
    <submittedName>
        <fullName evidence="8">GHMP kinase</fullName>
    </submittedName>
</protein>
<keyword evidence="1" id="KW-0808">Transferase</keyword>
<evidence type="ECO:0000256" key="4">
    <source>
        <dbReference type="ARBA" id="ARBA00022840"/>
    </source>
</evidence>
<reference evidence="8" key="1">
    <citation type="journal article" date="2020" name="mSystems">
        <title>Genome- and Community-Level Interaction Insights into Carbon Utilization and Element Cycling Functions of Hydrothermarchaeota in Hydrothermal Sediment.</title>
        <authorList>
            <person name="Zhou Z."/>
            <person name="Liu Y."/>
            <person name="Xu W."/>
            <person name="Pan J."/>
            <person name="Luo Z.H."/>
            <person name="Li M."/>
        </authorList>
    </citation>
    <scope>NUCLEOTIDE SEQUENCE [LARGE SCALE GENOMIC DNA]</scope>
    <source>
        <strain evidence="8">SpSt-769</strain>
    </source>
</reference>
<dbReference type="InterPro" id="IPR006204">
    <property type="entry name" value="GHMP_kinase_N_dom"/>
</dbReference>
<sequence length="329" mass="36548">MIITRTPLRISFCGGGTDLPSFYQFEQGEVVSTALNKYVYITINRLSPYFENRILLKYSETELVDSVEEIRHPIIREAMKLTGVVDSVEIASMADIPAGTGLGSSSTYAVGLLHALHAYKGEYVSAAQLAEEACEIELNRLKDPIGKQDQYIAAYGGLRHIRFNADESVFVDPIICAASTREALQNNLMIFYTGVTRSAKDILRVQNDTTSSKMEVLVKMKALCGNILDVVREGKSLNRFGEILHEGWLYKRSLVDRISSDSIDGYYERAREAGAIGGKLLGAGGGGFLLFYVEPQNQGRVRHALRELQELPFRFEPQGSKVIYVSDDV</sequence>
<dbReference type="PRINTS" id="PR00960">
    <property type="entry name" value="LMBPPROTEIN"/>
</dbReference>
<evidence type="ECO:0000259" key="7">
    <source>
        <dbReference type="Pfam" id="PF08544"/>
    </source>
</evidence>
<dbReference type="GO" id="GO:0042352">
    <property type="term" value="P:GDP-L-fucose salvage"/>
    <property type="evidence" value="ECO:0007669"/>
    <property type="project" value="TreeGrafter"/>
</dbReference>
<dbReference type="InterPro" id="IPR006203">
    <property type="entry name" value="GHMP_knse_ATP-bd_CS"/>
</dbReference>
<dbReference type="PIRSF" id="PIRSF036406">
    <property type="entry name" value="Hept_kin"/>
    <property type="match status" value="1"/>
</dbReference>
<dbReference type="InterPro" id="IPR001174">
    <property type="entry name" value="HddA/FKP"/>
</dbReference>
<dbReference type="InterPro" id="IPR013750">
    <property type="entry name" value="GHMP_kinase_C_dom"/>
</dbReference>
<dbReference type="AlphaFoldDB" id="A0A7C4EVI1"/>
<evidence type="ECO:0000256" key="1">
    <source>
        <dbReference type="ARBA" id="ARBA00022679"/>
    </source>
</evidence>
<evidence type="ECO:0000256" key="2">
    <source>
        <dbReference type="ARBA" id="ARBA00022741"/>
    </source>
</evidence>
<gene>
    <name evidence="8" type="ORF">ENV54_08455</name>
</gene>
<evidence type="ECO:0000256" key="5">
    <source>
        <dbReference type="ARBA" id="ARBA00038121"/>
    </source>
</evidence>
<feature type="domain" description="GHMP kinase C-terminal" evidence="7">
    <location>
        <begin position="235"/>
        <end position="307"/>
    </location>
</feature>
<name>A0A7C4EVI1_9BACT</name>